<protein>
    <submittedName>
        <fullName evidence="7">Uncharacterized membrane protein YheB, UPF0754 family</fullName>
    </submittedName>
</protein>
<feature type="transmembrane region" description="Helical" evidence="6">
    <location>
        <begin position="356"/>
        <end position="378"/>
    </location>
</feature>
<keyword evidence="4 6" id="KW-1133">Transmembrane helix</keyword>
<reference evidence="7 8" key="1">
    <citation type="submission" date="2016-10" db="EMBL/GenBank/DDBJ databases">
        <authorList>
            <person name="de Groot N.N."/>
        </authorList>
    </citation>
    <scope>NUCLEOTIDE SEQUENCE [LARGE SCALE GENOMIC DNA]</scope>
    <source>
        <strain evidence="7 8">DSM 23995</strain>
    </source>
</reference>
<evidence type="ECO:0000256" key="1">
    <source>
        <dbReference type="ARBA" id="ARBA00004236"/>
    </source>
</evidence>
<gene>
    <name evidence="7" type="ORF">SAMN05192532_10117</name>
</gene>
<dbReference type="PIRSF" id="PIRSF032178">
    <property type="entry name" value="UCP032178"/>
    <property type="match status" value="1"/>
</dbReference>
<organism evidence="7 8">
    <name type="scientific">Alteribacillus iranensis</name>
    <dbReference type="NCBI Taxonomy" id="930128"/>
    <lineage>
        <taxon>Bacteria</taxon>
        <taxon>Bacillati</taxon>
        <taxon>Bacillota</taxon>
        <taxon>Bacilli</taxon>
        <taxon>Bacillales</taxon>
        <taxon>Bacillaceae</taxon>
        <taxon>Alteribacillus</taxon>
    </lineage>
</organism>
<dbReference type="EMBL" id="FONT01000001">
    <property type="protein sequence ID" value="SFE26217.1"/>
    <property type="molecule type" value="Genomic_DNA"/>
</dbReference>
<feature type="transmembrane region" description="Helical" evidence="6">
    <location>
        <begin position="6"/>
        <end position="30"/>
    </location>
</feature>
<dbReference type="PANTHER" id="PTHR35791">
    <property type="entry name" value="UPF0754 MEMBRANE PROTEIN YHEB"/>
    <property type="match status" value="1"/>
</dbReference>
<evidence type="ECO:0000256" key="2">
    <source>
        <dbReference type="ARBA" id="ARBA00008053"/>
    </source>
</evidence>
<evidence type="ECO:0000256" key="6">
    <source>
        <dbReference type="SAM" id="Phobius"/>
    </source>
</evidence>
<keyword evidence="8" id="KW-1185">Reference proteome</keyword>
<sequence>MEGLYLVLLMIVVGALIGGVTNSLAIKMLFRPYKPIYIKSYRLPFTPGLIPKRRKDLAVQLGKMVSTHLLTPESIKNKLMDQRFYDKITHWMTEELKKFMHSSVTLSEVLHRLFHISVSKRELNQRTSDFIASKLKELITENKDKEIKQILPADILRKGDELIPEIAQMITKKGASFFRGEGGRKQIEIFIDKFLSGKGSVLNFLGSMFGNDRIVEKLQPEIIRFFEDPASETFIRNLIRKEWENLQEKPLSDMTSWLDVERTSQKAADMLEQEIPLYHYTDKPMKEWAPVFEEKLEKEWVPAIMHEVHTFLMDRLGFLFEQLKLEQIVREQVDTFSVERLEALVLGISRREFKMITYLGALLGGFVGFVQALFVQIFL</sequence>
<dbReference type="InterPro" id="IPR016991">
    <property type="entry name" value="UCP032178"/>
</dbReference>
<proteinExistence type="inferred from homology"/>
<dbReference type="Pfam" id="PF04286">
    <property type="entry name" value="DUF445"/>
    <property type="match status" value="1"/>
</dbReference>
<evidence type="ECO:0000256" key="5">
    <source>
        <dbReference type="ARBA" id="ARBA00023136"/>
    </source>
</evidence>
<comment type="subcellular location">
    <subcellularLocation>
        <location evidence="1">Cell membrane</location>
    </subcellularLocation>
</comment>
<dbReference type="Proteomes" id="UP000199516">
    <property type="component" value="Unassembled WGS sequence"/>
</dbReference>
<dbReference type="STRING" id="930128.SAMN05192532_10117"/>
<dbReference type="OrthoDB" id="9787430at2"/>
<evidence type="ECO:0000313" key="7">
    <source>
        <dbReference type="EMBL" id="SFE26217.1"/>
    </source>
</evidence>
<dbReference type="GO" id="GO:0005886">
    <property type="term" value="C:plasma membrane"/>
    <property type="evidence" value="ECO:0007669"/>
    <property type="project" value="UniProtKB-SubCell"/>
</dbReference>
<dbReference type="RefSeq" id="WP_091655920.1">
    <property type="nucleotide sequence ID" value="NZ_FONT01000001.1"/>
</dbReference>
<dbReference type="InterPro" id="IPR007383">
    <property type="entry name" value="DUF445"/>
</dbReference>
<keyword evidence="5 6" id="KW-0472">Membrane</keyword>
<evidence type="ECO:0000256" key="4">
    <source>
        <dbReference type="ARBA" id="ARBA00022989"/>
    </source>
</evidence>
<dbReference type="PANTHER" id="PTHR35791:SF1">
    <property type="entry name" value="UPF0754 MEMBRANE PROTEIN YHEB"/>
    <property type="match status" value="1"/>
</dbReference>
<evidence type="ECO:0000256" key="3">
    <source>
        <dbReference type="ARBA" id="ARBA00022692"/>
    </source>
</evidence>
<accession>A0A1I1Z3H4</accession>
<evidence type="ECO:0000313" key="8">
    <source>
        <dbReference type="Proteomes" id="UP000199516"/>
    </source>
</evidence>
<dbReference type="AlphaFoldDB" id="A0A1I1Z3H4"/>
<keyword evidence="3 6" id="KW-0812">Transmembrane</keyword>
<name>A0A1I1Z3H4_9BACI</name>
<comment type="similarity">
    <text evidence="2">Belongs to the UPF0754 family.</text>
</comment>